<evidence type="ECO:0000256" key="2">
    <source>
        <dbReference type="ARBA" id="ARBA00001936"/>
    </source>
</evidence>
<keyword evidence="18" id="KW-0346">Stress response</keyword>
<dbReference type="PROSITE" id="PS50885">
    <property type="entry name" value="HAMP"/>
    <property type="match status" value="1"/>
</dbReference>
<evidence type="ECO:0000256" key="7">
    <source>
        <dbReference type="ARBA" id="ARBA00022553"/>
    </source>
</evidence>
<evidence type="ECO:0000256" key="18">
    <source>
        <dbReference type="ARBA" id="ARBA00023016"/>
    </source>
</evidence>
<dbReference type="Proteomes" id="UP000198228">
    <property type="component" value="Chromosome I"/>
</dbReference>
<evidence type="ECO:0000256" key="14">
    <source>
        <dbReference type="ARBA" id="ARBA00022842"/>
    </source>
</evidence>
<dbReference type="SMART" id="SM00387">
    <property type="entry name" value="HATPase_c"/>
    <property type="match status" value="1"/>
</dbReference>
<evidence type="ECO:0000256" key="15">
    <source>
        <dbReference type="ARBA" id="ARBA00022912"/>
    </source>
</evidence>
<dbReference type="Gene3D" id="1.10.287.130">
    <property type="match status" value="1"/>
</dbReference>
<gene>
    <name evidence="25" type="ORF">GA0074696_3208</name>
</gene>
<sequence>MATGAVPPGRLRRRLTVAFVLVAGVSAGVLAGGSYLMLRQARLDGSVQRAAADARYQLVLAGQFVPLTDTRRAELLTSFEGSGRHVLLVADDTRASHPSYAPTPGPRLRAAVTDGQLGYERLDGAGGRHLLVVGGRIPGSTAELYAVTDESDLVGGLDQLRTALAVGWLAVVALAAGVGHSLARRTLEPVGRASRAARAVAEGLLATRLPVRGRDEFSDWAAAFNDMAQALQTKIDDLSRAEARERRFTADVAHELRTPVTALVAAASLLADRLDTLPDDSRRAAELLVADVVRLRTLVEELMEISRLDAGREAVSLASVPALAPLRGLVAAHGWAGRVVVAGDEAVLRTDPRRLERVLVNLVGNAVTHGQGEVRASVTRAGPLLVYEVSDQGPGIAAEHLPHVFDRFYKADPARSGRGSGLGLAIARENARLLGGRLTVRSTPGVGTTFQLALPLTPPDTDPGGEP</sequence>
<evidence type="ECO:0000256" key="9">
    <source>
        <dbReference type="ARBA" id="ARBA00022692"/>
    </source>
</evidence>
<evidence type="ECO:0000256" key="21">
    <source>
        <dbReference type="ARBA" id="ARBA00040454"/>
    </source>
</evidence>
<evidence type="ECO:0000256" key="12">
    <source>
        <dbReference type="ARBA" id="ARBA00022801"/>
    </source>
</evidence>
<dbReference type="InterPro" id="IPR004358">
    <property type="entry name" value="Sig_transdc_His_kin-like_C"/>
</dbReference>
<keyword evidence="12" id="KW-0378">Hydrolase</keyword>
<comment type="subcellular location">
    <subcellularLocation>
        <location evidence="4">Cell membrane</location>
        <topology evidence="4">Multi-pass membrane protein</topology>
    </subcellularLocation>
</comment>
<keyword evidence="20" id="KW-0464">Manganese</keyword>
<evidence type="ECO:0000259" key="24">
    <source>
        <dbReference type="PROSITE" id="PS50885"/>
    </source>
</evidence>
<dbReference type="CDD" id="cd06225">
    <property type="entry name" value="HAMP"/>
    <property type="match status" value="1"/>
</dbReference>
<dbReference type="Pfam" id="PF02518">
    <property type="entry name" value="HATPase_c"/>
    <property type="match status" value="1"/>
</dbReference>
<keyword evidence="19" id="KW-0843">Virulence</keyword>
<evidence type="ECO:0000259" key="23">
    <source>
        <dbReference type="PROSITE" id="PS50109"/>
    </source>
</evidence>
<dbReference type="InterPro" id="IPR003660">
    <property type="entry name" value="HAMP_dom"/>
</dbReference>
<dbReference type="InterPro" id="IPR003661">
    <property type="entry name" value="HisK_dim/P_dom"/>
</dbReference>
<evidence type="ECO:0000256" key="1">
    <source>
        <dbReference type="ARBA" id="ARBA00000085"/>
    </source>
</evidence>
<evidence type="ECO:0000256" key="3">
    <source>
        <dbReference type="ARBA" id="ARBA00001946"/>
    </source>
</evidence>
<dbReference type="SUPFAM" id="SSF158472">
    <property type="entry name" value="HAMP domain-like"/>
    <property type="match status" value="1"/>
</dbReference>
<evidence type="ECO:0000256" key="17">
    <source>
        <dbReference type="ARBA" id="ARBA00023012"/>
    </source>
</evidence>
<proteinExistence type="predicted"/>
<dbReference type="CDD" id="cd00075">
    <property type="entry name" value="HATPase"/>
    <property type="match status" value="1"/>
</dbReference>
<evidence type="ECO:0000256" key="10">
    <source>
        <dbReference type="ARBA" id="ARBA00022741"/>
    </source>
</evidence>
<evidence type="ECO:0000256" key="4">
    <source>
        <dbReference type="ARBA" id="ARBA00004651"/>
    </source>
</evidence>
<dbReference type="GO" id="GO:0004721">
    <property type="term" value="F:phosphoprotein phosphatase activity"/>
    <property type="evidence" value="ECO:0007669"/>
    <property type="project" value="UniProtKB-KW"/>
</dbReference>
<dbReference type="Pfam" id="PF00512">
    <property type="entry name" value="HisKA"/>
    <property type="match status" value="1"/>
</dbReference>
<dbReference type="Gene3D" id="6.10.340.10">
    <property type="match status" value="1"/>
</dbReference>
<evidence type="ECO:0000313" key="25">
    <source>
        <dbReference type="EMBL" id="SCF17915.1"/>
    </source>
</evidence>
<evidence type="ECO:0000313" key="26">
    <source>
        <dbReference type="Proteomes" id="UP000198228"/>
    </source>
</evidence>
<dbReference type="SUPFAM" id="SSF47384">
    <property type="entry name" value="Homodimeric domain of signal transducing histidine kinase"/>
    <property type="match status" value="1"/>
</dbReference>
<feature type="domain" description="Histidine kinase" evidence="23">
    <location>
        <begin position="251"/>
        <end position="458"/>
    </location>
</feature>
<feature type="domain" description="HAMP" evidence="24">
    <location>
        <begin position="184"/>
        <end position="236"/>
    </location>
</feature>
<dbReference type="AlphaFoldDB" id="A0A1C4YB35"/>
<keyword evidence="9" id="KW-0812">Transmembrane</keyword>
<keyword evidence="16" id="KW-0472">Membrane</keyword>
<dbReference type="PANTHER" id="PTHR44936">
    <property type="entry name" value="SENSOR PROTEIN CREC"/>
    <property type="match status" value="1"/>
</dbReference>
<dbReference type="InterPro" id="IPR003594">
    <property type="entry name" value="HATPase_dom"/>
</dbReference>
<evidence type="ECO:0000256" key="19">
    <source>
        <dbReference type="ARBA" id="ARBA00023026"/>
    </source>
</evidence>
<comment type="cofactor">
    <cofactor evidence="2">
        <name>Mn(2+)</name>
        <dbReference type="ChEBI" id="CHEBI:29035"/>
    </cofactor>
</comment>
<keyword evidence="16" id="KW-1133">Transmembrane helix</keyword>
<dbReference type="InterPro" id="IPR036890">
    <property type="entry name" value="HATPase_C_sf"/>
</dbReference>
<evidence type="ECO:0000256" key="11">
    <source>
        <dbReference type="ARBA" id="ARBA00022777"/>
    </source>
</evidence>
<evidence type="ECO:0000256" key="13">
    <source>
        <dbReference type="ARBA" id="ARBA00022840"/>
    </source>
</evidence>
<evidence type="ECO:0000256" key="16">
    <source>
        <dbReference type="ARBA" id="ARBA00022989"/>
    </source>
</evidence>
<dbReference type="GO" id="GO:0005886">
    <property type="term" value="C:plasma membrane"/>
    <property type="evidence" value="ECO:0007669"/>
    <property type="project" value="UniProtKB-SubCell"/>
</dbReference>
<dbReference type="InterPro" id="IPR005467">
    <property type="entry name" value="His_kinase_dom"/>
</dbReference>
<keyword evidence="13" id="KW-0067">ATP-binding</keyword>
<protein>
    <recommendedName>
        <fullName evidence="21">Signal transduction histidine-protein kinase/phosphatase MprB</fullName>
        <ecNumber evidence="5">2.7.13.3</ecNumber>
    </recommendedName>
    <alternativeName>
        <fullName evidence="22">Mycobacterial persistence regulator B</fullName>
    </alternativeName>
</protein>
<dbReference type="SMART" id="SM00304">
    <property type="entry name" value="HAMP"/>
    <property type="match status" value="1"/>
</dbReference>
<keyword evidence="11 25" id="KW-0418">Kinase</keyword>
<evidence type="ECO:0000256" key="22">
    <source>
        <dbReference type="ARBA" id="ARBA00041776"/>
    </source>
</evidence>
<name>A0A1C4YB35_9ACTN</name>
<dbReference type="EMBL" id="LT607410">
    <property type="protein sequence ID" value="SCF17915.1"/>
    <property type="molecule type" value="Genomic_DNA"/>
</dbReference>
<keyword evidence="7" id="KW-0597">Phosphoprotein</keyword>
<evidence type="ECO:0000256" key="8">
    <source>
        <dbReference type="ARBA" id="ARBA00022679"/>
    </source>
</evidence>
<keyword evidence="8" id="KW-0808">Transferase</keyword>
<dbReference type="PRINTS" id="PR00344">
    <property type="entry name" value="BCTRLSENSOR"/>
</dbReference>
<dbReference type="Gene3D" id="3.30.565.10">
    <property type="entry name" value="Histidine kinase-like ATPase, C-terminal domain"/>
    <property type="match status" value="1"/>
</dbReference>
<evidence type="ECO:0000256" key="6">
    <source>
        <dbReference type="ARBA" id="ARBA00022475"/>
    </source>
</evidence>
<reference evidence="25 26" key="1">
    <citation type="submission" date="2016-06" db="EMBL/GenBank/DDBJ databases">
        <authorList>
            <person name="Kjaerup R.B."/>
            <person name="Dalgaard T.S."/>
            <person name="Juul-Madsen H.R."/>
        </authorList>
    </citation>
    <scope>NUCLEOTIDE SEQUENCE [LARGE SCALE GENOMIC DNA]</scope>
    <source>
        <strain evidence="25 26">DSM 43821</strain>
    </source>
</reference>
<dbReference type="CDD" id="cd00082">
    <property type="entry name" value="HisKA"/>
    <property type="match status" value="1"/>
</dbReference>
<comment type="cofactor">
    <cofactor evidence="3">
        <name>Mg(2+)</name>
        <dbReference type="ChEBI" id="CHEBI:18420"/>
    </cofactor>
</comment>
<dbReference type="InterPro" id="IPR036097">
    <property type="entry name" value="HisK_dim/P_sf"/>
</dbReference>
<evidence type="ECO:0000256" key="5">
    <source>
        <dbReference type="ARBA" id="ARBA00012438"/>
    </source>
</evidence>
<dbReference type="GO" id="GO:0000155">
    <property type="term" value="F:phosphorelay sensor kinase activity"/>
    <property type="evidence" value="ECO:0007669"/>
    <property type="project" value="InterPro"/>
</dbReference>
<dbReference type="Pfam" id="PF00672">
    <property type="entry name" value="HAMP"/>
    <property type="match status" value="1"/>
</dbReference>
<comment type="catalytic activity">
    <reaction evidence="1">
        <text>ATP + protein L-histidine = ADP + protein N-phospho-L-histidine.</text>
        <dbReference type="EC" id="2.7.13.3"/>
    </reaction>
</comment>
<organism evidence="25 26">
    <name type="scientific">Micromonospora purpureochromogenes</name>
    <dbReference type="NCBI Taxonomy" id="47872"/>
    <lineage>
        <taxon>Bacteria</taxon>
        <taxon>Bacillati</taxon>
        <taxon>Actinomycetota</taxon>
        <taxon>Actinomycetes</taxon>
        <taxon>Micromonosporales</taxon>
        <taxon>Micromonosporaceae</taxon>
        <taxon>Micromonospora</taxon>
    </lineage>
</organism>
<dbReference type="EC" id="2.7.13.3" evidence="5"/>
<dbReference type="GO" id="GO:0005524">
    <property type="term" value="F:ATP binding"/>
    <property type="evidence" value="ECO:0007669"/>
    <property type="project" value="UniProtKB-KW"/>
</dbReference>
<keyword evidence="10" id="KW-0547">Nucleotide-binding</keyword>
<evidence type="ECO:0000256" key="20">
    <source>
        <dbReference type="ARBA" id="ARBA00023211"/>
    </source>
</evidence>
<dbReference type="SMART" id="SM00388">
    <property type="entry name" value="HisKA"/>
    <property type="match status" value="1"/>
</dbReference>
<accession>A0A1C4YB35</accession>
<keyword evidence="6" id="KW-1003">Cell membrane</keyword>
<dbReference type="SUPFAM" id="SSF55874">
    <property type="entry name" value="ATPase domain of HSP90 chaperone/DNA topoisomerase II/histidine kinase"/>
    <property type="match status" value="1"/>
</dbReference>
<dbReference type="RefSeq" id="WP_088961829.1">
    <property type="nucleotide sequence ID" value="NZ_LT607410.1"/>
</dbReference>
<keyword evidence="14" id="KW-0460">Magnesium</keyword>
<dbReference type="PROSITE" id="PS50109">
    <property type="entry name" value="HIS_KIN"/>
    <property type="match status" value="1"/>
</dbReference>
<dbReference type="InterPro" id="IPR050980">
    <property type="entry name" value="2C_sensor_his_kinase"/>
</dbReference>
<dbReference type="PANTHER" id="PTHR44936:SF9">
    <property type="entry name" value="SENSOR PROTEIN CREC"/>
    <property type="match status" value="1"/>
</dbReference>
<keyword evidence="15" id="KW-0904">Protein phosphatase</keyword>
<keyword evidence="17" id="KW-0902">Two-component regulatory system</keyword>